<sequence length="82" mass="9102">MSRNLENADKNVNIADFSELLDWLLPLKLTQSAELEATMVRGFVDENGQLWLETDELGIFSVAFLMALVMAENSGGGCNEHQ</sequence>
<dbReference type="RefSeq" id="WP_148637193.1">
    <property type="nucleotide sequence ID" value="NZ_VSLA01000010.1"/>
</dbReference>
<name>A0A5D0WQQ5_9FIRM</name>
<reference evidence="1 2" key="1">
    <citation type="submission" date="2019-08" db="EMBL/GenBank/DDBJ databases">
        <title>Isolation and enrichment of carboxydotrophic bacteria from anaerobic sludge for the production of bio-based chemicals from syngas.</title>
        <authorList>
            <person name="Antares A.L."/>
            <person name="Moreira J."/>
            <person name="Diender M."/>
            <person name="Parshina S.N."/>
            <person name="Stams A.J.M."/>
            <person name="Alves M."/>
            <person name="Alves J.I."/>
            <person name="Sousa D.Z."/>
        </authorList>
    </citation>
    <scope>NUCLEOTIDE SEQUENCE [LARGE SCALE GENOMIC DNA]</scope>
    <source>
        <strain evidence="1 2">JM</strain>
    </source>
</reference>
<comment type="caution">
    <text evidence="1">The sequence shown here is derived from an EMBL/GenBank/DDBJ whole genome shotgun (WGS) entry which is preliminary data.</text>
</comment>
<accession>A0A5D0WQQ5</accession>
<evidence type="ECO:0000313" key="1">
    <source>
        <dbReference type="EMBL" id="TYC86489.1"/>
    </source>
</evidence>
<proteinExistence type="predicted"/>
<organism evidence="1 2">
    <name type="scientific">Acetobacterium wieringae</name>
    <dbReference type="NCBI Taxonomy" id="52694"/>
    <lineage>
        <taxon>Bacteria</taxon>
        <taxon>Bacillati</taxon>
        <taxon>Bacillota</taxon>
        <taxon>Clostridia</taxon>
        <taxon>Eubacteriales</taxon>
        <taxon>Eubacteriaceae</taxon>
        <taxon>Acetobacterium</taxon>
    </lineage>
</organism>
<gene>
    <name evidence="1" type="ORF">FXB42_06420</name>
</gene>
<dbReference type="EMBL" id="VSLA01000010">
    <property type="protein sequence ID" value="TYC86489.1"/>
    <property type="molecule type" value="Genomic_DNA"/>
</dbReference>
<protein>
    <submittedName>
        <fullName evidence="1">Uncharacterized protein</fullName>
    </submittedName>
</protein>
<dbReference type="AlphaFoldDB" id="A0A5D0WQQ5"/>
<dbReference type="Proteomes" id="UP000322619">
    <property type="component" value="Unassembled WGS sequence"/>
</dbReference>
<evidence type="ECO:0000313" key="2">
    <source>
        <dbReference type="Proteomes" id="UP000322619"/>
    </source>
</evidence>